<accession>A0A3M7PB71</accession>
<evidence type="ECO:0000313" key="1">
    <source>
        <dbReference type="EMBL" id="RMZ96273.1"/>
    </source>
</evidence>
<name>A0A3M7PB71_BRAPC</name>
<dbReference type="Proteomes" id="UP000276133">
    <property type="component" value="Unassembled WGS sequence"/>
</dbReference>
<dbReference type="AlphaFoldDB" id="A0A3M7PB71"/>
<reference evidence="1 2" key="1">
    <citation type="journal article" date="2018" name="Sci. Rep.">
        <title>Genomic signatures of local adaptation to the degree of environmental predictability in rotifers.</title>
        <authorList>
            <person name="Franch-Gras L."/>
            <person name="Hahn C."/>
            <person name="Garcia-Roger E.M."/>
            <person name="Carmona M.J."/>
            <person name="Serra M."/>
            <person name="Gomez A."/>
        </authorList>
    </citation>
    <scope>NUCLEOTIDE SEQUENCE [LARGE SCALE GENOMIC DNA]</scope>
    <source>
        <strain evidence="1">HYR1</strain>
    </source>
</reference>
<evidence type="ECO:0000313" key="2">
    <source>
        <dbReference type="Proteomes" id="UP000276133"/>
    </source>
</evidence>
<keyword evidence="2" id="KW-1185">Reference proteome</keyword>
<proteinExistence type="predicted"/>
<protein>
    <submittedName>
        <fullName evidence="1">Uncharacterized protein</fullName>
    </submittedName>
</protein>
<dbReference type="OrthoDB" id="10572758at2759"/>
<organism evidence="1 2">
    <name type="scientific">Brachionus plicatilis</name>
    <name type="common">Marine rotifer</name>
    <name type="synonym">Brachionus muelleri</name>
    <dbReference type="NCBI Taxonomy" id="10195"/>
    <lineage>
        <taxon>Eukaryota</taxon>
        <taxon>Metazoa</taxon>
        <taxon>Spiralia</taxon>
        <taxon>Gnathifera</taxon>
        <taxon>Rotifera</taxon>
        <taxon>Eurotatoria</taxon>
        <taxon>Monogononta</taxon>
        <taxon>Pseudotrocha</taxon>
        <taxon>Ploima</taxon>
        <taxon>Brachionidae</taxon>
        <taxon>Brachionus</taxon>
    </lineage>
</organism>
<gene>
    <name evidence="1" type="ORF">BpHYR1_004599</name>
</gene>
<dbReference type="EMBL" id="REGN01012291">
    <property type="protein sequence ID" value="RMZ96273.1"/>
    <property type="molecule type" value="Genomic_DNA"/>
</dbReference>
<sequence>MILYLNTQKIKRIKSFKTYSLIRLSKLNFISKETRRLNDKFQDEIQKAYTERSKRFEQAKQYLESKSEHFDAKKCPSIKGIDIRSRIKAFEENIIKEELNLSKPSAFKKIEPKKLAIKVENQKKEIPKFYFCHSNGEQQEQEARMEFSSEEKLDDKIEFIQIVDCKQQKYKFIPEDEESKSSFFTTPPPPPGYKDEYSYLNDSIEKYRAVNNNFILKPKDMDYMRANKDFIPGVILVESQNNSNQASKKINRSFSKSRRKGLDEVFPEINLKSHEYENLIKTNNQWCPASDLNEFEDSDYESSYHVNDNPNYLFNSKGEFLKKKNLRAERNELELSQIFEQSRIGSNYSHHVDHSDILNSIDNFYY</sequence>
<comment type="caution">
    <text evidence="1">The sequence shown here is derived from an EMBL/GenBank/DDBJ whole genome shotgun (WGS) entry which is preliminary data.</text>
</comment>